<dbReference type="Proteomes" id="UP000017805">
    <property type="component" value="Chromosome"/>
</dbReference>
<sequence>MRFKISTLLIAIGIRLEKGIFRDWNMIAKRNYKELVFLKK</sequence>
<accession>U5L808</accession>
<dbReference type="EMBL" id="CP006643">
    <property type="protein sequence ID" value="AGX02757.1"/>
    <property type="molecule type" value="Genomic_DNA"/>
</dbReference>
<name>U5L808_9BACI</name>
<dbReference type="AlphaFoldDB" id="U5L808"/>
<reference evidence="1 2" key="1">
    <citation type="submission" date="2013-07" db="EMBL/GenBank/DDBJ databases">
        <title>Complete genome sequence of Bacillus infantis NRRL B-14911 that has potential to induce cardiac disease by antigenic mimicry.</title>
        <authorList>
            <person name="Massilamany C."/>
            <person name="Smith T.P.L."/>
            <person name="Loy J.D."/>
            <person name="Barletta R."/>
            <person name="Reddy J."/>
        </authorList>
    </citation>
    <scope>NUCLEOTIDE SEQUENCE [LARGE SCALE GENOMIC DNA]</scope>
    <source>
        <strain evidence="1 2">NRRL B-14911</strain>
    </source>
</reference>
<organism evidence="1 2">
    <name type="scientific">Bacillus infantis NRRL B-14911</name>
    <dbReference type="NCBI Taxonomy" id="1367477"/>
    <lineage>
        <taxon>Bacteria</taxon>
        <taxon>Bacillati</taxon>
        <taxon>Bacillota</taxon>
        <taxon>Bacilli</taxon>
        <taxon>Bacillales</taxon>
        <taxon>Bacillaceae</taxon>
        <taxon>Bacillus</taxon>
    </lineage>
</organism>
<protein>
    <submittedName>
        <fullName evidence="1">Uncharacterized protein</fullName>
    </submittedName>
</protein>
<gene>
    <name evidence="1" type="ORF">N288_03990</name>
</gene>
<evidence type="ECO:0000313" key="1">
    <source>
        <dbReference type="EMBL" id="AGX02757.1"/>
    </source>
</evidence>
<evidence type="ECO:0000313" key="2">
    <source>
        <dbReference type="Proteomes" id="UP000017805"/>
    </source>
</evidence>
<proteinExistence type="predicted"/>
<dbReference type="KEGG" id="bif:N288_03990"/>
<keyword evidence="2" id="KW-1185">Reference proteome</keyword>
<dbReference type="PATRIC" id="fig|1367477.3.peg.738"/>
<dbReference type="HOGENOM" id="CLU_3284981_0_0_9"/>